<keyword evidence="2" id="KW-1185">Reference proteome</keyword>
<comment type="caution">
    <text evidence="1">The sequence shown here is derived from an EMBL/GenBank/DDBJ whole genome shotgun (WGS) entry which is preliminary data.</text>
</comment>
<dbReference type="Proteomes" id="UP001163324">
    <property type="component" value="Chromosome 1"/>
</dbReference>
<evidence type="ECO:0000313" key="2">
    <source>
        <dbReference type="Proteomes" id="UP001163324"/>
    </source>
</evidence>
<dbReference type="EMBL" id="CM047940">
    <property type="protein sequence ID" value="KAI9904469.1"/>
    <property type="molecule type" value="Genomic_DNA"/>
</dbReference>
<organism evidence="1 2">
    <name type="scientific">Trichothecium roseum</name>
    <dbReference type="NCBI Taxonomy" id="47278"/>
    <lineage>
        <taxon>Eukaryota</taxon>
        <taxon>Fungi</taxon>
        <taxon>Dikarya</taxon>
        <taxon>Ascomycota</taxon>
        <taxon>Pezizomycotina</taxon>
        <taxon>Sordariomycetes</taxon>
        <taxon>Hypocreomycetidae</taxon>
        <taxon>Hypocreales</taxon>
        <taxon>Hypocreales incertae sedis</taxon>
        <taxon>Trichothecium</taxon>
    </lineage>
</organism>
<proteinExistence type="predicted"/>
<name>A0ACC0VE41_9HYPO</name>
<evidence type="ECO:0000313" key="1">
    <source>
        <dbReference type="EMBL" id="KAI9904469.1"/>
    </source>
</evidence>
<gene>
    <name evidence="1" type="ORF">N3K66_000998</name>
</gene>
<accession>A0ACC0VE41</accession>
<sequence length="334" mass="36652">MPDDSWGRGPYGRPSFNASVLSMMHLEPSPMMESSPAASIIDEKEEEEEEQEEETKSLAESRYSRRSLGATSTSTLGLHDSSRGTIFWLTRVQKYSSYAMSLFTSLHLANVSLIPASTGSVDASEAYLLMTREIYQTTLAEPFLVILPFFAHIGSGIALRLVRRTENVRRYGRVSPWPELSWISTSGYAFTLFYSAHVALNRLLPLAVEGDSSNIGLAYVAHVFARHPAVAKIAYGGLIGVGASHMVWGAARWLGLAPSTRGWLQPRHSKNQSVIVDRKTRRERRRKWFGVQGVALGVAAAWAIGGIGVVSRGGASEGWVGNTYDALFTRVGLQ</sequence>
<reference evidence="1" key="1">
    <citation type="submission" date="2022-10" db="EMBL/GenBank/DDBJ databases">
        <title>Complete Genome of Trichothecium roseum strain YXFP-22015, a Plant Pathogen Isolated from Citrus.</title>
        <authorList>
            <person name="Wang Y."/>
            <person name="Zhu L."/>
        </authorList>
    </citation>
    <scope>NUCLEOTIDE SEQUENCE</scope>
    <source>
        <strain evidence="1">YXFP-22015</strain>
    </source>
</reference>
<protein>
    <submittedName>
        <fullName evidence="1">Uncharacterized protein</fullName>
    </submittedName>
</protein>